<keyword evidence="10" id="KW-0665">Pyrimidine biosynthesis</keyword>
<evidence type="ECO:0000256" key="5">
    <source>
        <dbReference type="ARBA" id="ARBA00005359"/>
    </source>
</evidence>
<dbReference type="GO" id="GO:0005886">
    <property type="term" value="C:plasma membrane"/>
    <property type="evidence" value="ECO:0007669"/>
    <property type="project" value="TreeGrafter"/>
</dbReference>
<dbReference type="InterPro" id="IPR050074">
    <property type="entry name" value="DHO_dehydrogenase"/>
</dbReference>
<evidence type="ECO:0000256" key="9">
    <source>
        <dbReference type="ARBA" id="ARBA00022643"/>
    </source>
</evidence>
<comment type="function">
    <text evidence="2">Catalyzes the conversion of dihydroorotate to orotate with quinone as electron acceptor.</text>
</comment>
<organism evidence="16 17">
    <name type="scientific">Candidatus Taylorbacteria bacterium RIFCSPLOWO2_12_FULL_43_20</name>
    <dbReference type="NCBI Taxonomy" id="1802332"/>
    <lineage>
        <taxon>Bacteria</taxon>
        <taxon>Candidatus Tayloriibacteriota</taxon>
    </lineage>
</organism>
<dbReference type="EMBL" id="MHSK01000023">
    <property type="protein sequence ID" value="OHA41902.1"/>
    <property type="molecule type" value="Genomic_DNA"/>
</dbReference>
<dbReference type="SUPFAM" id="SSF51395">
    <property type="entry name" value="FMN-linked oxidoreductases"/>
    <property type="match status" value="1"/>
</dbReference>
<evidence type="ECO:0000256" key="3">
    <source>
        <dbReference type="ARBA" id="ARBA00004370"/>
    </source>
</evidence>
<feature type="domain" description="Dihydroorotate dehydrogenase catalytic" evidence="15">
    <location>
        <begin position="65"/>
        <end position="356"/>
    </location>
</feature>
<dbReference type="GO" id="GO:0044205">
    <property type="term" value="P:'de novo' UMP biosynthetic process"/>
    <property type="evidence" value="ECO:0007669"/>
    <property type="project" value="UniProtKB-UniPathway"/>
</dbReference>
<evidence type="ECO:0000256" key="12">
    <source>
        <dbReference type="ARBA" id="ARBA00023136"/>
    </source>
</evidence>
<dbReference type="GO" id="GO:0005737">
    <property type="term" value="C:cytoplasm"/>
    <property type="evidence" value="ECO:0007669"/>
    <property type="project" value="InterPro"/>
</dbReference>
<dbReference type="Proteomes" id="UP000177269">
    <property type="component" value="Unassembled WGS sequence"/>
</dbReference>
<name>A0A1G2P2P9_9BACT</name>
<evidence type="ECO:0000256" key="14">
    <source>
        <dbReference type="NCBIfam" id="TIGR01036"/>
    </source>
</evidence>
<evidence type="ECO:0000256" key="11">
    <source>
        <dbReference type="ARBA" id="ARBA00023002"/>
    </source>
</evidence>
<evidence type="ECO:0000256" key="7">
    <source>
        <dbReference type="ARBA" id="ARBA00018366"/>
    </source>
</evidence>
<dbReference type="GO" id="GO:0006207">
    <property type="term" value="P:'de novo' pyrimidine nucleobase biosynthetic process"/>
    <property type="evidence" value="ECO:0007669"/>
    <property type="project" value="UniProtKB-UniRule"/>
</dbReference>
<protein>
    <recommendedName>
        <fullName evidence="7 14">Dihydroorotate dehydrogenase (quinone)</fullName>
        <ecNumber evidence="6 14">1.3.5.2</ecNumber>
    </recommendedName>
</protein>
<evidence type="ECO:0000256" key="4">
    <source>
        <dbReference type="ARBA" id="ARBA00005161"/>
    </source>
</evidence>
<dbReference type="NCBIfam" id="TIGR01036">
    <property type="entry name" value="pyrD_sub2"/>
    <property type="match status" value="1"/>
</dbReference>
<reference evidence="16 17" key="1">
    <citation type="journal article" date="2016" name="Nat. Commun.">
        <title>Thousands of microbial genomes shed light on interconnected biogeochemical processes in an aquifer system.</title>
        <authorList>
            <person name="Anantharaman K."/>
            <person name="Brown C.T."/>
            <person name="Hug L.A."/>
            <person name="Sharon I."/>
            <person name="Castelle C.J."/>
            <person name="Probst A.J."/>
            <person name="Thomas B.C."/>
            <person name="Singh A."/>
            <person name="Wilkins M.J."/>
            <person name="Karaoz U."/>
            <person name="Brodie E.L."/>
            <person name="Williams K.H."/>
            <person name="Hubbard S.S."/>
            <person name="Banfield J.F."/>
        </authorList>
    </citation>
    <scope>NUCLEOTIDE SEQUENCE [LARGE SCALE GENOMIC DNA]</scope>
</reference>
<evidence type="ECO:0000313" key="16">
    <source>
        <dbReference type="EMBL" id="OHA41902.1"/>
    </source>
</evidence>
<dbReference type="PROSITE" id="PS00912">
    <property type="entry name" value="DHODEHASE_2"/>
    <property type="match status" value="1"/>
</dbReference>
<evidence type="ECO:0000256" key="6">
    <source>
        <dbReference type="ARBA" id="ARBA00012791"/>
    </source>
</evidence>
<comment type="cofactor">
    <cofactor evidence="1">
        <name>FMN</name>
        <dbReference type="ChEBI" id="CHEBI:58210"/>
    </cofactor>
</comment>
<evidence type="ECO:0000256" key="10">
    <source>
        <dbReference type="ARBA" id="ARBA00022975"/>
    </source>
</evidence>
<evidence type="ECO:0000256" key="13">
    <source>
        <dbReference type="ARBA" id="ARBA00048639"/>
    </source>
</evidence>
<comment type="pathway">
    <text evidence="4">Pyrimidine metabolism; UMP biosynthesis via de novo pathway; orotate from (S)-dihydroorotate (quinone route): step 1/1.</text>
</comment>
<dbReference type="UniPathway" id="UPA00070">
    <property type="reaction ID" value="UER00946"/>
</dbReference>
<keyword evidence="8" id="KW-0285">Flavoprotein</keyword>
<evidence type="ECO:0000256" key="8">
    <source>
        <dbReference type="ARBA" id="ARBA00022630"/>
    </source>
</evidence>
<dbReference type="NCBIfam" id="NF003652">
    <property type="entry name" value="PRK05286.2-5"/>
    <property type="match status" value="1"/>
</dbReference>
<keyword evidence="9" id="KW-0288">FMN</keyword>
<dbReference type="InterPro" id="IPR013785">
    <property type="entry name" value="Aldolase_TIM"/>
</dbReference>
<keyword evidence="11" id="KW-0560">Oxidoreductase</keyword>
<comment type="similarity">
    <text evidence="5">Belongs to the dihydroorotate dehydrogenase family. Type 2 subfamily.</text>
</comment>
<comment type="caution">
    <text evidence="16">The sequence shown here is derived from an EMBL/GenBank/DDBJ whole genome shotgun (WGS) entry which is preliminary data.</text>
</comment>
<evidence type="ECO:0000256" key="2">
    <source>
        <dbReference type="ARBA" id="ARBA00003125"/>
    </source>
</evidence>
<dbReference type="AlphaFoldDB" id="A0A1G2P2P9"/>
<gene>
    <name evidence="16" type="ORF">A3G52_04055</name>
</gene>
<dbReference type="PANTHER" id="PTHR48109:SF4">
    <property type="entry name" value="DIHYDROOROTATE DEHYDROGENASE (QUINONE), MITOCHONDRIAL"/>
    <property type="match status" value="1"/>
</dbReference>
<dbReference type="GO" id="GO:0106430">
    <property type="term" value="F:dihydroorotate dehydrogenase (quinone) activity"/>
    <property type="evidence" value="ECO:0007669"/>
    <property type="project" value="UniProtKB-EC"/>
</dbReference>
<dbReference type="EC" id="1.3.5.2" evidence="6 14"/>
<dbReference type="InterPro" id="IPR005719">
    <property type="entry name" value="Dihydroorotate_DH_2"/>
</dbReference>
<keyword evidence="12" id="KW-0472">Membrane</keyword>
<proteinExistence type="inferred from homology"/>
<comment type="catalytic activity">
    <reaction evidence="13">
        <text>(S)-dihydroorotate + a quinone = orotate + a quinol</text>
        <dbReference type="Rhea" id="RHEA:30187"/>
        <dbReference type="ChEBI" id="CHEBI:24646"/>
        <dbReference type="ChEBI" id="CHEBI:30839"/>
        <dbReference type="ChEBI" id="CHEBI:30864"/>
        <dbReference type="ChEBI" id="CHEBI:132124"/>
        <dbReference type="EC" id="1.3.5.2"/>
    </reaction>
</comment>
<sequence>MNNLFVKGRNKAIMLAYKSVLKPIFFSMDPENVHDKMVSFGKTLGASSLTRGILRLTFGYTNPVLEQDILGIRFRNPVGLAAGFDKNAELHQILPGVGFGFGELGSITGYPCEGNFKPRLWRLRRSKGLVVYYGLKNKGCEIISNELRTRQFDIPIGISVAMTNCRDNVDVANALNDYAKAFTSFQNIGEYITVNISCPNAEGGQPFVDPEKLNLLLGKLDNIEVKKPVFVKISPDLNPGRIDEILSVLKQHRVHGIICSNLTKKRSNPAIIDGIVPEKGGISGAPVRDLSDNLISYIYKKEKDRFVIIGCGGIFNARDAYKKIRAGASLVQMITGMIFEGPQVISEINMGLVKLLKKDGYRNVKEAVGADVK</sequence>
<dbReference type="CDD" id="cd04738">
    <property type="entry name" value="DHOD_2_like"/>
    <property type="match status" value="1"/>
</dbReference>
<evidence type="ECO:0000313" key="17">
    <source>
        <dbReference type="Proteomes" id="UP000177269"/>
    </source>
</evidence>
<evidence type="ECO:0000259" key="15">
    <source>
        <dbReference type="Pfam" id="PF01180"/>
    </source>
</evidence>
<dbReference type="PANTHER" id="PTHR48109">
    <property type="entry name" value="DIHYDROOROTATE DEHYDROGENASE (QUINONE), MITOCHONDRIAL-RELATED"/>
    <property type="match status" value="1"/>
</dbReference>
<dbReference type="Pfam" id="PF01180">
    <property type="entry name" value="DHO_dh"/>
    <property type="match status" value="1"/>
</dbReference>
<evidence type="ECO:0000256" key="1">
    <source>
        <dbReference type="ARBA" id="ARBA00001917"/>
    </source>
</evidence>
<comment type="subcellular location">
    <subcellularLocation>
        <location evidence="3">Membrane</location>
    </subcellularLocation>
</comment>
<dbReference type="Gene3D" id="3.20.20.70">
    <property type="entry name" value="Aldolase class I"/>
    <property type="match status" value="1"/>
</dbReference>
<dbReference type="InterPro" id="IPR001295">
    <property type="entry name" value="Dihydroorotate_DH_CS"/>
</dbReference>
<accession>A0A1G2P2P9</accession>
<dbReference type="InterPro" id="IPR005720">
    <property type="entry name" value="Dihydroorotate_DH_cat"/>
</dbReference>